<dbReference type="RefSeq" id="WP_133872860.1">
    <property type="nucleotide sequence ID" value="NZ_BOMD01000022.1"/>
</dbReference>
<evidence type="ECO:0000313" key="2">
    <source>
        <dbReference type="EMBL" id="TDO38370.1"/>
    </source>
</evidence>
<dbReference type="EMBL" id="SNWR01000001">
    <property type="protein sequence ID" value="TDO38370.1"/>
    <property type="molecule type" value="Genomic_DNA"/>
</dbReference>
<organism evidence="2 3">
    <name type="scientific">Paractinoplanes brasiliensis</name>
    <dbReference type="NCBI Taxonomy" id="52695"/>
    <lineage>
        <taxon>Bacteria</taxon>
        <taxon>Bacillati</taxon>
        <taxon>Actinomycetota</taxon>
        <taxon>Actinomycetes</taxon>
        <taxon>Micromonosporales</taxon>
        <taxon>Micromonosporaceae</taxon>
        <taxon>Paractinoplanes</taxon>
    </lineage>
</organism>
<proteinExistence type="predicted"/>
<feature type="compositionally biased region" description="Pro residues" evidence="1">
    <location>
        <begin position="91"/>
        <end position="103"/>
    </location>
</feature>
<evidence type="ECO:0000313" key="3">
    <source>
        <dbReference type="Proteomes" id="UP000294901"/>
    </source>
</evidence>
<evidence type="ECO:0000256" key="1">
    <source>
        <dbReference type="SAM" id="MobiDB-lite"/>
    </source>
</evidence>
<protein>
    <recommendedName>
        <fullName evidence="4">DUF4367 domain-containing protein</fullName>
    </recommendedName>
</protein>
<dbReference type="Proteomes" id="UP000294901">
    <property type="component" value="Unassembled WGS sequence"/>
</dbReference>
<evidence type="ECO:0008006" key="4">
    <source>
        <dbReference type="Google" id="ProtNLM"/>
    </source>
</evidence>
<comment type="caution">
    <text evidence="2">The sequence shown here is derived from an EMBL/GenBank/DDBJ whole genome shotgun (WGS) entry which is preliminary data.</text>
</comment>
<feature type="region of interest" description="Disordered" evidence="1">
    <location>
        <begin position="88"/>
        <end position="112"/>
    </location>
</feature>
<dbReference type="AlphaFoldDB" id="A0A4R6JPK7"/>
<reference evidence="2 3" key="1">
    <citation type="submission" date="2019-03" db="EMBL/GenBank/DDBJ databases">
        <title>Sequencing the genomes of 1000 actinobacteria strains.</title>
        <authorList>
            <person name="Klenk H.-P."/>
        </authorList>
    </citation>
    <scope>NUCLEOTIDE SEQUENCE [LARGE SCALE GENOMIC DNA]</scope>
    <source>
        <strain evidence="2 3">DSM 43805</strain>
    </source>
</reference>
<name>A0A4R6JPK7_9ACTN</name>
<accession>A0A4R6JPK7</accession>
<sequence length="243" mass="26456">MPDRHDDLIAELRELDAFLTVPEAADQRAAVRARLEIPVRRRHRRRIWLASALAAVAVTVTAVEPARAAVVDAVVQVLQVAGIEVRRTAQPAPPASSPSPLPSTGPVTLEQAQQRAPFPVRLPAALGPPELVELADPDANGLPRVVSAVYRGGTVRFDQFAGSAGVFFKQAQDAQWVELESATMAIWLPTPHTLTYVDRAGEERTATARLATPTLIWEHNQVTYRLEGFTDLGTAKETARTLR</sequence>
<gene>
    <name evidence="2" type="ORF">C8E87_2023</name>
</gene>
<keyword evidence="3" id="KW-1185">Reference proteome</keyword>
<dbReference type="OrthoDB" id="4328209at2"/>